<evidence type="ECO:0008006" key="4">
    <source>
        <dbReference type="Google" id="ProtNLM"/>
    </source>
</evidence>
<name>A0AB34KD09_9PEZI</name>
<accession>A0AB34KD09</accession>
<feature type="region of interest" description="Disordered" evidence="1">
    <location>
        <begin position="110"/>
        <end position="194"/>
    </location>
</feature>
<evidence type="ECO:0000313" key="2">
    <source>
        <dbReference type="EMBL" id="KAL1581632.1"/>
    </source>
</evidence>
<feature type="compositionally biased region" description="Polar residues" evidence="1">
    <location>
        <begin position="16"/>
        <end position="32"/>
    </location>
</feature>
<reference evidence="2 3" key="1">
    <citation type="journal article" date="2020" name="Microbiol. Resour. Announc.">
        <title>Draft Genome Sequence of a Cladosporium Species Isolated from the Mesophotic Ascidian Didemnum maculosum.</title>
        <authorList>
            <person name="Gioti A."/>
            <person name="Siaperas R."/>
            <person name="Nikolaivits E."/>
            <person name="Le Goff G."/>
            <person name="Ouazzani J."/>
            <person name="Kotoulas G."/>
            <person name="Topakas E."/>
        </authorList>
    </citation>
    <scope>NUCLEOTIDE SEQUENCE [LARGE SCALE GENOMIC DNA]</scope>
    <source>
        <strain evidence="2 3">TM138-S3</strain>
    </source>
</reference>
<organism evidence="2 3">
    <name type="scientific">Cladosporium halotolerans</name>
    <dbReference type="NCBI Taxonomy" id="1052096"/>
    <lineage>
        <taxon>Eukaryota</taxon>
        <taxon>Fungi</taxon>
        <taxon>Dikarya</taxon>
        <taxon>Ascomycota</taxon>
        <taxon>Pezizomycotina</taxon>
        <taxon>Dothideomycetes</taxon>
        <taxon>Dothideomycetidae</taxon>
        <taxon>Cladosporiales</taxon>
        <taxon>Cladosporiaceae</taxon>
        <taxon>Cladosporium</taxon>
    </lineage>
</organism>
<proteinExistence type="predicted"/>
<dbReference type="Proteomes" id="UP000803884">
    <property type="component" value="Unassembled WGS sequence"/>
</dbReference>
<feature type="compositionally biased region" description="Basic residues" evidence="1">
    <location>
        <begin position="137"/>
        <end position="156"/>
    </location>
</feature>
<protein>
    <recommendedName>
        <fullName evidence="4">Myb-like domain-containing protein</fullName>
    </recommendedName>
</protein>
<comment type="caution">
    <text evidence="2">The sequence shown here is derived from an EMBL/GenBank/DDBJ whole genome shotgun (WGS) entry which is preliminary data.</text>
</comment>
<dbReference type="AlphaFoldDB" id="A0AB34KD09"/>
<feature type="non-terminal residue" evidence="2">
    <location>
        <position position="194"/>
    </location>
</feature>
<gene>
    <name evidence="2" type="ORF">WHR41_09598</name>
</gene>
<dbReference type="GeneID" id="96011039"/>
<evidence type="ECO:0000256" key="1">
    <source>
        <dbReference type="SAM" id="MobiDB-lite"/>
    </source>
</evidence>
<dbReference type="RefSeq" id="XP_069224741.1">
    <property type="nucleotide sequence ID" value="XM_069378201.1"/>
</dbReference>
<dbReference type="EMBL" id="JAAQHG020000435">
    <property type="protein sequence ID" value="KAL1581632.1"/>
    <property type="molecule type" value="Genomic_DNA"/>
</dbReference>
<sequence>MAAAGRQHVTYYPGPSWSTPSASSGVHSQRSGGNVPRQPAFEPQFGPRGSGSVAHDQPYGTGERSTAGRSSNRRREGPAKNSLGANRQHCEEKAWTESEDECFAIFARNHKRGKYRDAPGAMDSMGYPERLPEEYKRRARAKGRTPAKGSRVRRPARSSDELGQPAMRERQDGSTTPAPPQSRYMAVPAHEGQG</sequence>
<evidence type="ECO:0000313" key="3">
    <source>
        <dbReference type="Proteomes" id="UP000803884"/>
    </source>
</evidence>
<feature type="region of interest" description="Disordered" evidence="1">
    <location>
        <begin position="1"/>
        <end position="98"/>
    </location>
</feature>
<keyword evidence="3" id="KW-1185">Reference proteome</keyword>